<protein>
    <submittedName>
        <fullName evidence="1">Uncharacterized protein</fullName>
    </submittedName>
</protein>
<proteinExistence type="predicted"/>
<gene>
    <name evidence="1" type="ORF">NPIL_487711</name>
</gene>
<organism evidence="1 2">
    <name type="scientific">Nephila pilipes</name>
    <name type="common">Giant wood spider</name>
    <name type="synonym">Nephila maculata</name>
    <dbReference type="NCBI Taxonomy" id="299642"/>
    <lineage>
        <taxon>Eukaryota</taxon>
        <taxon>Metazoa</taxon>
        <taxon>Ecdysozoa</taxon>
        <taxon>Arthropoda</taxon>
        <taxon>Chelicerata</taxon>
        <taxon>Arachnida</taxon>
        <taxon>Araneae</taxon>
        <taxon>Araneomorphae</taxon>
        <taxon>Entelegynae</taxon>
        <taxon>Araneoidea</taxon>
        <taxon>Nephilidae</taxon>
        <taxon>Nephila</taxon>
    </lineage>
</organism>
<dbReference type="EMBL" id="BMAW01121515">
    <property type="protein sequence ID" value="GFT94462.1"/>
    <property type="molecule type" value="Genomic_DNA"/>
</dbReference>
<evidence type="ECO:0000313" key="2">
    <source>
        <dbReference type="Proteomes" id="UP000887013"/>
    </source>
</evidence>
<comment type="caution">
    <text evidence="1">The sequence shown here is derived from an EMBL/GenBank/DDBJ whole genome shotgun (WGS) entry which is preliminary data.</text>
</comment>
<name>A0A8X6PXB0_NEPPI</name>
<accession>A0A8X6PXB0</accession>
<dbReference type="AlphaFoldDB" id="A0A8X6PXB0"/>
<reference evidence="1" key="1">
    <citation type="submission" date="2020-08" db="EMBL/GenBank/DDBJ databases">
        <title>Multicomponent nature underlies the extraordinary mechanical properties of spider dragline silk.</title>
        <authorList>
            <person name="Kono N."/>
            <person name="Nakamura H."/>
            <person name="Mori M."/>
            <person name="Yoshida Y."/>
            <person name="Ohtoshi R."/>
            <person name="Malay A.D."/>
            <person name="Moran D.A.P."/>
            <person name="Tomita M."/>
            <person name="Numata K."/>
            <person name="Arakawa K."/>
        </authorList>
    </citation>
    <scope>NUCLEOTIDE SEQUENCE</scope>
</reference>
<dbReference type="Proteomes" id="UP000887013">
    <property type="component" value="Unassembled WGS sequence"/>
</dbReference>
<keyword evidence="2" id="KW-1185">Reference proteome</keyword>
<evidence type="ECO:0000313" key="1">
    <source>
        <dbReference type="EMBL" id="GFT94462.1"/>
    </source>
</evidence>
<sequence>MVSQEFNGMEKNYSNSSIIIENWQKTGPIKLIGVGLTKASEATDSMTISIIRGDEISHEAPAILSHPSLSASILGKARSSMMKIISENKNGKAIEASFIVSLHVAKTGKPSLLPRH</sequence>